<dbReference type="PANTHER" id="PTHR46470">
    <property type="entry name" value="N-ACYLNEURAMINATE-9-PHOSPHATASE"/>
    <property type="match status" value="1"/>
</dbReference>
<proteinExistence type="predicted"/>
<dbReference type="Pfam" id="PF13419">
    <property type="entry name" value="HAD_2"/>
    <property type="match status" value="1"/>
</dbReference>
<keyword evidence="4" id="KW-0460">Magnesium</keyword>
<dbReference type="AlphaFoldDB" id="U5L4G2"/>
<dbReference type="STRING" id="1367477.N288_02600"/>
<evidence type="ECO:0000313" key="5">
    <source>
        <dbReference type="EMBL" id="AGX02484.1"/>
    </source>
</evidence>
<dbReference type="NCBIfam" id="TIGR01509">
    <property type="entry name" value="HAD-SF-IA-v3"/>
    <property type="match status" value="1"/>
</dbReference>
<dbReference type="InterPro" id="IPR041492">
    <property type="entry name" value="HAD_2"/>
</dbReference>
<dbReference type="PANTHER" id="PTHR46470:SF2">
    <property type="entry name" value="GLYCERALDEHYDE 3-PHOSPHATE PHOSPHATASE"/>
    <property type="match status" value="1"/>
</dbReference>
<dbReference type="InterPro" id="IPR051400">
    <property type="entry name" value="HAD-like_hydrolase"/>
</dbReference>
<comment type="cofactor">
    <cofactor evidence="1">
        <name>Mg(2+)</name>
        <dbReference type="ChEBI" id="CHEBI:18420"/>
    </cofactor>
</comment>
<evidence type="ECO:0000256" key="1">
    <source>
        <dbReference type="ARBA" id="ARBA00001946"/>
    </source>
</evidence>
<evidence type="ECO:0000313" key="6">
    <source>
        <dbReference type="Proteomes" id="UP000017805"/>
    </source>
</evidence>
<keyword evidence="2" id="KW-0479">Metal-binding</keyword>
<keyword evidence="6" id="KW-1185">Reference proteome</keyword>
<keyword evidence="3" id="KW-0378">Hydrolase</keyword>
<dbReference type="SUPFAM" id="SSF56784">
    <property type="entry name" value="HAD-like"/>
    <property type="match status" value="1"/>
</dbReference>
<sequence>MKAVFFDLDGTLLDRDASIKEFSIQQYQRYYDKLSHIPQAVFTNRFKELDARGYVWKDKVYQQMEAEFTFQGIAAEDLLMDYLNHFHQSCVPFPHLIETLSDLRDRQIKMGIISNGRWGFQMASIQALQVEEYFGVILISEQEGISKPDPQIFHRAMDRLCVSPYESVFVGDHPVNDIEGSKRCGMEAVWKRDPNWNNTAVKWKIDDLKELPLLIDRMRRLASICTIRTERADISGISSAGRKRSVSKGTVRMRHSAGQKKQAAIFFTNIATRL</sequence>
<evidence type="ECO:0000256" key="3">
    <source>
        <dbReference type="ARBA" id="ARBA00022801"/>
    </source>
</evidence>
<dbReference type="PATRIC" id="fig|1367477.3.peg.460"/>
<dbReference type="Gene3D" id="3.40.50.1000">
    <property type="entry name" value="HAD superfamily/HAD-like"/>
    <property type="match status" value="1"/>
</dbReference>
<reference evidence="5 6" key="1">
    <citation type="submission" date="2013-07" db="EMBL/GenBank/DDBJ databases">
        <title>Complete genome sequence of Bacillus infantis NRRL B-14911 that has potential to induce cardiac disease by antigenic mimicry.</title>
        <authorList>
            <person name="Massilamany C."/>
            <person name="Smith T.P.L."/>
            <person name="Loy J.D."/>
            <person name="Barletta R."/>
            <person name="Reddy J."/>
        </authorList>
    </citation>
    <scope>NUCLEOTIDE SEQUENCE [LARGE SCALE GENOMIC DNA]</scope>
    <source>
        <strain evidence="5 6">NRRL B-14911</strain>
    </source>
</reference>
<accession>U5L4G2</accession>
<name>U5L4G2_9BACI</name>
<dbReference type="SFLD" id="SFLDG01129">
    <property type="entry name" value="C1.5:_HAD__Beta-PGM__Phosphata"/>
    <property type="match status" value="1"/>
</dbReference>
<dbReference type="InterPro" id="IPR023214">
    <property type="entry name" value="HAD_sf"/>
</dbReference>
<protein>
    <recommendedName>
        <fullName evidence="7">L-2-haloalkanoic acid dehalogenase</fullName>
    </recommendedName>
</protein>
<dbReference type="PRINTS" id="PR00413">
    <property type="entry name" value="HADHALOGNASE"/>
</dbReference>
<evidence type="ECO:0000256" key="4">
    <source>
        <dbReference type="ARBA" id="ARBA00022842"/>
    </source>
</evidence>
<dbReference type="GO" id="GO:0016791">
    <property type="term" value="F:phosphatase activity"/>
    <property type="evidence" value="ECO:0007669"/>
    <property type="project" value="TreeGrafter"/>
</dbReference>
<dbReference type="InterPro" id="IPR036412">
    <property type="entry name" value="HAD-like_sf"/>
</dbReference>
<dbReference type="Proteomes" id="UP000017805">
    <property type="component" value="Chromosome"/>
</dbReference>
<dbReference type="Gene3D" id="1.10.150.520">
    <property type="match status" value="1"/>
</dbReference>
<dbReference type="HOGENOM" id="CLU_045011_8_3_9"/>
<dbReference type="NCBIfam" id="TIGR01549">
    <property type="entry name" value="HAD-SF-IA-v1"/>
    <property type="match status" value="1"/>
</dbReference>
<gene>
    <name evidence="5" type="ORF">N288_02600</name>
</gene>
<dbReference type="GO" id="GO:0044281">
    <property type="term" value="P:small molecule metabolic process"/>
    <property type="evidence" value="ECO:0007669"/>
    <property type="project" value="UniProtKB-ARBA"/>
</dbReference>
<evidence type="ECO:0000256" key="2">
    <source>
        <dbReference type="ARBA" id="ARBA00022723"/>
    </source>
</evidence>
<dbReference type="SFLD" id="SFLDS00003">
    <property type="entry name" value="Haloacid_Dehalogenase"/>
    <property type="match status" value="1"/>
</dbReference>
<dbReference type="InterPro" id="IPR006439">
    <property type="entry name" value="HAD-SF_hydro_IA"/>
</dbReference>
<evidence type="ECO:0008006" key="7">
    <source>
        <dbReference type="Google" id="ProtNLM"/>
    </source>
</evidence>
<dbReference type="OrthoDB" id="9809962at2"/>
<dbReference type="GO" id="GO:0046872">
    <property type="term" value="F:metal ion binding"/>
    <property type="evidence" value="ECO:0007669"/>
    <property type="project" value="UniProtKB-KW"/>
</dbReference>
<organism evidence="5 6">
    <name type="scientific">Bacillus infantis NRRL B-14911</name>
    <dbReference type="NCBI Taxonomy" id="1367477"/>
    <lineage>
        <taxon>Bacteria</taxon>
        <taxon>Bacillati</taxon>
        <taxon>Bacillota</taxon>
        <taxon>Bacilli</taxon>
        <taxon>Bacillales</taxon>
        <taxon>Bacillaceae</taxon>
        <taxon>Bacillus</taxon>
    </lineage>
</organism>
<dbReference type="KEGG" id="bif:N288_02600"/>
<dbReference type="EMBL" id="CP006643">
    <property type="protein sequence ID" value="AGX02484.1"/>
    <property type="molecule type" value="Genomic_DNA"/>
</dbReference>